<dbReference type="Pfam" id="PF13873">
    <property type="entry name" value="Myb_DNA-bind_5"/>
    <property type="match status" value="1"/>
</dbReference>
<dbReference type="GeneID" id="126885131"/>
<dbReference type="Proteomes" id="UP001652700">
    <property type="component" value="Unplaced"/>
</dbReference>
<keyword evidence="4" id="KW-0804">Transcription</keyword>
<feature type="domain" description="Myb/SANT-like DNA-binding" evidence="7">
    <location>
        <begin position="3"/>
        <end position="76"/>
    </location>
</feature>
<sequence length="234" mass="26012">MSRAPRTTKQQKEFLISFLEENKILMTTNFHPNDLGKINTMWERLTADLNKMGPSKTIKGWKDTISEMKTKIKRRAREVRYGYQGTGGGGAIKPLTPVEERLLALLVSDLSIEGAQLAEAGVEMIDDSFEKPIEIEIIEVEQQPSTSSLHHVPPPRPSSTESTITNPVTQPQPKKAKTVGTSTRRGSRRTPPRGQNRVSSAMEVHDRQLANLAMSNYAIASAINRLARAIAARR</sequence>
<comment type="function">
    <text evidence="5">Involved in transvection phenomena (= synapsis-dependent gene expression), where the synaptic pairing of chromosomes carrying genes with which zeste interacts influences the expression of these genes. Zeste binds to DNA and stimulates transcription from a nearby promoter.</text>
</comment>
<comment type="subunit">
    <text evidence="1">Self-associates forming complexes of several hundred monomers.</text>
</comment>
<dbReference type="RefSeq" id="XP_050507519.1">
    <property type="nucleotide sequence ID" value="XM_050651562.1"/>
</dbReference>
<evidence type="ECO:0000256" key="5">
    <source>
        <dbReference type="ARBA" id="ARBA00025466"/>
    </source>
</evidence>
<evidence type="ECO:0000256" key="2">
    <source>
        <dbReference type="ARBA" id="ARBA00016807"/>
    </source>
</evidence>
<reference evidence="8" key="1">
    <citation type="submission" date="2025-05" db="UniProtKB">
        <authorList>
            <consortium name="EnsemblMetazoa"/>
        </authorList>
    </citation>
    <scope>IDENTIFICATION</scope>
</reference>
<evidence type="ECO:0000256" key="6">
    <source>
        <dbReference type="SAM" id="MobiDB-lite"/>
    </source>
</evidence>
<protein>
    <recommendedName>
        <fullName evidence="2">Regulatory protein zeste</fullName>
    </recommendedName>
</protein>
<evidence type="ECO:0000313" key="8">
    <source>
        <dbReference type="EnsemblMetazoa" id="XP_050507519.1"/>
    </source>
</evidence>
<name>A0ABM5KBF6_DIAVI</name>
<evidence type="ECO:0000256" key="3">
    <source>
        <dbReference type="ARBA" id="ARBA00023015"/>
    </source>
</evidence>
<evidence type="ECO:0000256" key="1">
    <source>
        <dbReference type="ARBA" id="ARBA00011764"/>
    </source>
</evidence>
<evidence type="ECO:0000256" key="4">
    <source>
        <dbReference type="ARBA" id="ARBA00023163"/>
    </source>
</evidence>
<feature type="compositionally biased region" description="Polar residues" evidence="6">
    <location>
        <begin position="158"/>
        <end position="172"/>
    </location>
</feature>
<organism evidence="8 9">
    <name type="scientific">Diabrotica virgifera virgifera</name>
    <name type="common">western corn rootworm</name>
    <dbReference type="NCBI Taxonomy" id="50390"/>
    <lineage>
        <taxon>Eukaryota</taxon>
        <taxon>Metazoa</taxon>
        <taxon>Ecdysozoa</taxon>
        <taxon>Arthropoda</taxon>
        <taxon>Hexapoda</taxon>
        <taxon>Insecta</taxon>
        <taxon>Pterygota</taxon>
        <taxon>Neoptera</taxon>
        <taxon>Endopterygota</taxon>
        <taxon>Coleoptera</taxon>
        <taxon>Polyphaga</taxon>
        <taxon>Cucujiformia</taxon>
        <taxon>Chrysomeloidea</taxon>
        <taxon>Chrysomelidae</taxon>
        <taxon>Galerucinae</taxon>
        <taxon>Diabroticina</taxon>
        <taxon>Diabroticites</taxon>
        <taxon>Diabrotica</taxon>
    </lineage>
</organism>
<keyword evidence="3" id="KW-0805">Transcription regulation</keyword>
<accession>A0ABM5KBF6</accession>
<dbReference type="InterPro" id="IPR028002">
    <property type="entry name" value="Myb_DNA-bind_5"/>
</dbReference>
<keyword evidence="9" id="KW-1185">Reference proteome</keyword>
<dbReference type="EnsemblMetazoa" id="XM_050651562.1">
    <property type="protein sequence ID" value="XP_050507519.1"/>
    <property type="gene ID" value="LOC126885131"/>
</dbReference>
<feature type="region of interest" description="Disordered" evidence="6">
    <location>
        <begin position="141"/>
        <end position="202"/>
    </location>
</feature>
<proteinExistence type="predicted"/>
<evidence type="ECO:0000259" key="7">
    <source>
        <dbReference type="Pfam" id="PF13873"/>
    </source>
</evidence>
<evidence type="ECO:0000313" key="9">
    <source>
        <dbReference type="Proteomes" id="UP001652700"/>
    </source>
</evidence>